<proteinExistence type="inferred from homology"/>
<organism evidence="6 7">
    <name type="scientific">Chiloscyllium punctatum</name>
    <name type="common">Brownbanded bambooshark</name>
    <name type="synonym">Hemiscyllium punctatum</name>
    <dbReference type="NCBI Taxonomy" id="137246"/>
    <lineage>
        <taxon>Eukaryota</taxon>
        <taxon>Metazoa</taxon>
        <taxon>Chordata</taxon>
        <taxon>Craniata</taxon>
        <taxon>Vertebrata</taxon>
        <taxon>Chondrichthyes</taxon>
        <taxon>Elasmobranchii</taxon>
        <taxon>Galeomorphii</taxon>
        <taxon>Galeoidea</taxon>
        <taxon>Orectolobiformes</taxon>
        <taxon>Hemiscylliidae</taxon>
        <taxon>Chiloscyllium</taxon>
    </lineage>
</organism>
<evidence type="ECO:0000256" key="1">
    <source>
        <dbReference type="ARBA" id="ARBA00022729"/>
    </source>
</evidence>
<evidence type="ECO:0000256" key="5">
    <source>
        <dbReference type="RuleBase" id="RU003762"/>
    </source>
</evidence>
<sequence length="211" mass="22929">MYNQETGALFLNETKGTLEAAYSYLGYSVASVKGMNGQHLYVAGAPRHSQTGQVLVFQAGTSVKIKQHLAGKQLGSYFGSELCSLDINNDNVTDYLLVGAPFFHVQGEEGMVYIYQLNDKRISGKDVLLEPLYFGQSVAGSSDVDTDGILDITVGAQDNVVVLSSRPVINIRTNVTFFPKLVPLSFTTSHEQEKIIQASVCFTAQSKFASL</sequence>
<evidence type="ECO:0000313" key="7">
    <source>
        <dbReference type="Proteomes" id="UP000287033"/>
    </source>
</evidence>
<evidence type="ECO:0000256" key="2">
    <source>
        <dbReference type="ARBA" id="ARBA00022737"/>
    </source>
</evidence>
<dbReference type="PROSITE" id="PS51470">
    <property type="entry name" value="FG_GAP"/>
    <property type="match status" value="2"/>
</dbReference>
<dbReference type="GO" id="GO:0098609">
    <property type="term" value="P:cell-cell adhesion"/>
    <property type="evidence" value="ECO:0007669"/>
    <property type="project" value="TreeGrafter"/>
</dbReference>
<dbReference type="GO" id="GO:0005178">
    <property type="term" value="F:integrin binding"/>
    <property type="evidence" value="ECO:0007669"/>
    <property type="project" value="TreeGrafter"/>
</dbReference>
<evidence type="ECO:0000256" key="4">
    <source>
        <dbReference type="PROSITE-ProRule" id="PRU00803"/>
    </source>
</evidence>
<keyword evidence="1" id="KW-0732">Signal</keyword>
<dbReference type="STRING" id="137246.A0A401T039"/>
<keyword evidence="7" id="KW-1185">Reference proteome</keyword>
<comment type="caution">
    <text evidence="6">The sequence shown here is derived from an EMBL/GenBank/DDBJ whole genome shotgun (WGS) entry which is preliminary data.</text>
</comment>
<dbReference type="GO" id="GO:0007160">
    <property type="term" value="P:cell-matrix adhesion"/>
    <property type="evidence" value="ECO:0007669"/>
    <property type="project" value="TreeGrafter"/>
</dbReference>
<dbReference type="GO" id="GO:0009897">
    <property type="term" value="C:external side of plasma membrane"/>
    <property type="evidence" value="ECO:0007669"/>
    <property type="project" value="TreeGrafter"/>
</dbReference>
<dbReference type="Pfam" id="PF01839">
    <property type="entry name" value="FG-GAP"/>
    <property type="match status" value="1"/>
</dbReference>
<dbReference type="InterPro" id="IPR013519">
    <property type="entry name" value="Int_alpha_beta-p"/>
</dbReference>
<dbReference type="GO" id="GO:0033627">
    <property type="term" value="P:cell adhesion mediated by integrin"/>
    <property type="evidence" value="ECO:0007669"/>
    <property type="project" value="TreeGrafter"/>
</dbReference>
<feature type="non-terminal residue" evidence="6">
    <location>
        <position position="211"/>
    </location>
</feature>
<protein>
    <recommendedName>
        <fullName evidence="8">Integrin alpha-2 domain-containing protein</fullName>
    </recommendedName>
</protein>
<accession>A0A401T039</accession>
<keyword evidence="5" id="KW-0130">Cell adhesion</keyword>
<comment type="subcellular location">
    <subcellularLocation>
        <location evidence="5">Membrane</location>
        <topology evidence="5">Single-pass type I membrane protein</topology>
    </subcellularLocation>
</comment>
<evidence type="ECO:0000256" key="3">
    <source>
        <dbReference type="ARBA" id="ARBA00023180"/>
    </source>
</evidence>
<dbReference type="SUPFAM" id="SSF69318">
    <property type="entry name" value="Integrin alpha N-terminal domain"/>
    <property type="match status" value="1"/>
</dbReference>
<keyword evidence="3" id="KW-0325">Glycoprotein</keyword>
<dbReference type="AlphaFoldDB" id="A0A401T039"/>
<evidence type="ECO:0000313" key="6">
    <source>
        <dbReference type="EMBL" id="GCC35981.1"/>
    </source>
</evidence>
<dbReference type="InterPro" id="IPR013517">
    <property type="entry name" value="FG-GAP"/>
</dbReference>
<dbReference type="InterPro" id="IPR000413">
    <property type="entry name" value="Integrin_alpha"/>
</dbReference>
<dbReference type="Proteomes" id="UP000287033">
    <property type="component" value="Unassembled WGS sequence"/>
</dbReference>
<dbReference type="GO" id="GO:0008305">
    <property type="term" value="C:integrin complex"/>
    <property type="evidence" value="ECO:0007669"/>
    <property type="project" value="InterPro"/>
</dbReference>
<dbReference type="PANTHER" id="PTHR23220">
    <property type="entry name" value="INTEGRIN ALPHA"/>
    <property type="match status" value="1"/>
</dbReference>
<dbReference type="OrthoDB" id="5317514at2759"/>
<dbReference type="EMBL" id="BEZZ01000768">
    <property type="protein sequence ID" value="GCC35981.1"/>
    <property type="molecule type" value="Genomic_DNA"/>
</dbReference>
<keyword evidence="5" id="KW-0401">Integrin</keyword>
<keyword evidence="2" id="KW-0677">Repeat</keyword>
<evidence type="ECO:0008006" key="8">
    <source>
        <dbReference type="Google" id="ProtNLM"/>
    </source>
</evidence>
<feature type="repeat" description="FG-GAP" evidence="4">
    <location>
        <begin position="11"/>
        <end position="62"/>
    </location>
</feature>
<dbReference type="InterPro" id="IPR028994">
    <property type="entry name" value="Integrin_alpha_N"/>
</dbReference>
<feature type="repeat" description="FG-GAP" evidence="4">
    <location>
        <begin position="64"/>
        <end position="124"/>
    </location>
</feature>
<reference evidence="6 7" key="1">
    <citation type="journal article" date="2018" name="Nat. Ecol. Evol.">
        <title>Shark genomes provide insights into elasmobranch evolution and the origin of vertebrates.</title>
        <authorList>
            <person name="Hara Y"/>
            <person name="Yamaguchi K"/>
            <person name="Onimaru K"/>
            <person name="Kadota M"/>
            <person name="Koyanagi M"/>
            <person name="Keeley SD"/>
            <person name="Tatsumi K"/>
            <person name="Tanaka K"/>
            <person name="Motone F"/>
            <person name="Kageyama Y"/>
            <person name="Nozu R"/>
            <person name="Adachi N"/>
            <person name="Nishimura O"/>
            <person name="Nakagawa R"/>
            <person name="Tanegashima C"/>
            <person name="Kiyatake I"/>
            <person name="Matsumoto R"/>
            <person name="Murakumo K"/>
            <person name="Nishida K"/>
            <person name="Terakita A"/>
            <person name="Kuratani S"/>
            <person name="Sato K"/>
            <person name="Hyodo S Kuraku.S."/>
        </authorList>
    </citation>
    <scope>NUCLEOTIDE SEQUENCE [LARGE SCALE GENOMIC DNA]</scope>
</reference>
<dbReference type="Gene3D" id="2.130.10.130">
    <property type="entry name" value="Integrin alpha, N-terminal"/>
    <property type="match status" value="2"/>
</dbReference>
<keyword evidence="5" id="KW-0675">Receptor</keyword>
<dbReference type="SMART" id="SM00191">
    <property type="entry name" value="Int_alpha"/>
    <property type="match status" value="3"/>
</dbReference>
<comment type="similarity">
    <text evidence="5">Belongs to the integrin alpha chain family.</text>
</comment>
<gene>
    <name evidence="6" type="ORF">chiPu_0014471</name>
</gene>
<dbReference type="GO" id="GO:0007229">
    <property type="term" value="P:integrin-mediated signaling pathway"/>
    <property type="evidence" value="ECO:0007669"/>
    <property type="project" value="UniProtKB-KW"/>
</dbReference>
<dbReference type="PANTHER" id="PTHR23220:SF79">
    <property type="entry name" value="INTEGRIN ALPHA-E"/>
    <property type="match status" value="1"/>
</dbReference>
<name>A0A401T039_CHIPU</name>
<dbReference type="PRINTS" id="PR01185">
    <property type="entry name" value="INTEGRINA"/>
</dbReference>